<reference evidence="2" key="1">
    <citation type="submission" date="2024-04" db="EMBL/GenBank/DDBJ databases">
        <authorList>
            <consortium name="Molecular Ecology Group"/>
        </authorList>
    </citation>
    <scope>NUCLEOTIDE SEQUENCE</scope>
</reference>
<feature type="compositionally biased region" description="Basic and acidic residues" evidence="1">
    <location>
        <begin position="454"/>
        <end position="467"/>
    </location>
</feature>
<evidence type="ECO:0000313" key="3">
    <source>
        <dbReference type="Proteomes" id="UP001497644"/>
    </source>
</evidence>
<feature type="region of interest" description="Disordered" evidence="1">
    <location>
        <begin position="450"/>
        <end position="471"/>
    </location>
</feature>
<sequence length="801" mass="91582">MPGISVHLGSLHLDFSRKFASHSSAVSSCESNIHSAQHIETHSAGTMERMYTTNYVLHGENNASSMKGQRKNLIQSAWNRCINGNFLRIPSTFLSKMHNPLSVTLVNDDLIRPEPEFMEKTCIQEETSIDIRYNIDKFIYETMQSVTTVDPFIKNRPNILSFDRLFDDINKMQLDNKDITVEDLTYSMMDSSITCKDESTMESHSVSNVRETENLNNISDNSCPTEIDLQKCTDTNKDTLDMKDKKFASNDVDVNEDAKSFLIVSHLDVPELVKPVKRTPISARLSVMCRNAWNSLTTRFYCKTNSVDSEISVKRPSYLSKRHRRRKANAIAMGRGRGRARCQLRRSGVSQTRHRKERDLTMIIEVDYELYRNDEIQYCGIRNDHSLNDKSDNLDDMDGYDVPDGALFVKRPSPVILSSSDVTPTKQKPQTPKNQETVKHPTRVRYVIDPSTKSNKDCNKKTSDIEKNPCQSQLSVNSVDSEDSFIVFEASDDESSKQKVAEYSIEMSHTLDSSMKSNKDCNSEIYDKHDNQFRSRLLSESSVDSEDSFIIFVNESSKKQEAMKYPTRVRYVVDPLTKIDSSCVKDCNSETYNAQKDTLRPRLLSESSCADSEDSFIVFESSDDESSKQGAAEDPTGIYSVSDSSTKINNVHCKDYNSQKYMQEDPFQFSENSEDTEDSFCIVFNTELEENCMTDNFNYIKTNTSTLDSSIEDESMIENDEDSKESTVQMKKVSFAPAPVVHIMITWNYAYRAARKGQWEEMARDHERFKGRVNSIAAVLNPILTNKHRSKVWQERFAHQE</sequence>
<organism evidence="2 3">
    <name type="scientific">Lasius platythorax</name>
    <dbReference type="NCBI Taxonomy" id="488582"/>
    <lineage>
        <taxon>Eukaryota</taxon>
        <taxon>Metazoa</taxon>
        <taxon>Ecdysozoa</taxon>
        <taxon>Arthropoda</taxon>
        <taxon>Hexapoda</taxon>
        <taxon>Insecta</taxon>
        <taxon>Pterygota</taxon>
        <taxon>Neoptera</taxon>
        <taxon>Endopterygota</taxon>
        <taxon>Hymenoptera</taxon>
        <taxon>Apocrita</taxon>
        <taxon>Aculeata</taxon>
        <taxon>Formicoidea</taxon>
        <taxon>Formicidae</taxon>
        <taxon>Formicinae</taxon>
        <taxon>Lasius</taxon>
        <taxon>Lasius</taxon>
    </lineage>
</organism>
<dbReference type="InterPro" id="IPR051254">
    <property type="entry name" value="PPP1R15"/>
</dbReference>
<evidence type="ECO:0000313" key="2">
    <source>
        <dbReference type="EMBL" id="CAL1682872.1"/>
    </source>
</evidence>
<evidence type="ECO:0008006" key="4">
    <source>
        <dbReference type="Google" id="ProtNLM"/>
    </source>
</evidence>
<evidence type="ECO:0000256" key="1">
    <source>
        <dbReference type="SAM" id="MobiDB-lite"/>
    </source>
</evidence>
<dbReference type="GO" id="GO:0005783">
    <property type="term" value="C:endoplasmic reticulum"/>
    <property type="evidence" value="ECO:0007669"/>
    <property type="project" value="TreeGrafter"/>
</dbReference>
<dbReference type="AlphaFoldDB" id="A0AAV2NRC7"/>
<dbReference type="GO" id="GO:0034976">
    <property type="term" value="P:response to endoplasmic reticulum stress"/>
    <property type="evidence" value="ECO:0007669"/>
    <property type="project" value="TreeGrafter"/>
</dbReference>
<dbReference type="GO" id="GO:0000164">
    <property type="term" value="C:protein phosphatase type 1 complex"/>
    <property type="evidence" value="ECO:0007669"/>
    <property type="project" value="TreeGrafter"/>
</dbReference>
<keyword evidence="3" id="KW-1185">Reference proteome</keyword>
<feature type="region of interest" description="Disordered" evidence="1">
    <location>
        <begin position="620"/>
        <end position="643"/>
    </location>
</feature>
<dbReference type="Proteomes" id="UP001497644">
    <property type="component" value="Chromosome 4"/>
</dbReference>
<proteinExistence type="predicted"/>
<feature type="region of interest" description="Disordered" evidence="1">
    <location>
        <begin position="417"/>
        <end position="437"/>
    </location>
</feature>
<name>A0AAV2NRC7_9HYME</name>
<protein>
    <recommendedName>
        <fullName evidence="4">Protein phosphatase 1 regulatory subunit 15A/B C-terminal domain-containing protein</fullName>
    </recommendedName>
</protein>
<dbReference type="GO" id="GO:0019888">
    <property type="term" value="F:protein phosphatase regulator activity"/>
    <property type="evidence" value="ECO:0007669"/>
    <property type="project" value="TreeGrafter"/>
</dbReference>
<dbReference type="PANTHER" id="PTHR16489:SF12">
    <property type="entry name" value="GH11727P"/>
    <property type="match status" value="1"/>
</dbReference>
<dbReference type="EMBL" id="OZ034827">
    <property type="protein sequence ID" value="CAL1682872.1"/>
    <property type="molecule type" value="Genomic_DNA"/>
</dbReference>
<feature type="compositionally biased region" description="Polar residues" evidence="1">
    <location>
        <begin position="417"/>
        <end position="435"/>
    </location>
</feature>
<dbReference type="PANTHER" id="PTHR16489">
    <property type="entry name" value="GH11727P"/>
    <property type="match status" value="1"/>
</dbReference>
<gene>
    <name evidence="2" type="ORF">LPLAT_LOCUS8722</name>
</gene>
<accession>A0AAV2NRC7</accession>